<dbReference type="GO" id="GO:0003700">
    <property type="term" value="F:DNA-binding transcription factor activity"/>
    <property type="evidence" value="ECO:0007669"/>
    <property type="project" value="InterPro"/>
</dbReference>
<dbReference type="Pfam" id="PF12833">
    <property type="entry name" value="HTH_18"/>
    <property type="match status" value="1"/>
</dbReference>
<dbReference type="GO" id="GO:0000160">
    <property type="term" value="P:phosphorelay signal transduction system"/>
    <property type="evidence" value="ECO:0007669"/>
    <property type="project" value="InterPro"/>
</dbReference>
<dbReference type="RefSeq" id="WP_188533270.1">
    <property type="nucleotide sequence ID" value="NZ_BMGR01000019.1"/>
</dbReference>
<dbReference type="PRINTS" id="PR00032">
    <property type="entry name" value="HTHARAC"/>
</dbReference>
<gene>
    <name evidence="7" type="ORF">GCM10010916_44330</name>
</gene>
<evidence type="ECO:0000256" key="2">
    <source>
        <dbReference type="ARBA" id="ARBA00023125"/>
    </source>
</evidence>
<dbReference type="PANTHER" id="PTHR43280">
    <property type="entry name" value="ARAC-FAMILY TRANSCRIPTIONAL REGULATOR"/>
    <property type="match status" value="1"/>
</dbReference>
<dbReference type="Gene3D" id="3.40.50.2300">
    <property type="match status" value="1"/>
</dbReference>
<accession>A0A917G5I1</accession>
<dbReference type="Gene3D" id="1.10.10.60">
    <property type="entry name" value="Homeodomain-like"/>
    <property type="match status" value="2"/>
</dbReference>
<evidence type="ECO:0000256" key="4">
    <source>
        <dbReference type="PROSITE-ProRule" id="PRU00169"/>
    </source>
</evidence>
<reference evidence="7" key="1">
    <citation type="journal article" date="2014" name="Int. J. Syst. Evol. Microbiol.">
        <title>Complete genome sequence of Corynebacterium casei LMG S-19264T (=DSM 44701T), isolated from a smear-ripened cheese.</title>
        <authorList>
            <consortium name="US DOE Joint Genome Institute (JGI-PGF)"/>
            <person name="Walter F."/>
            <person name="Albersmeier A."/>
            <person name="Kalinowski J."/>
            <person name="Ruckert C."/>
        </authorList>
    </citation>
    <scope>NUCLEOTIDE SEQUENCE</scope>
    <source>
        <strain evidence="7">CGMCC 1.12987</strain>
    </source>
</reference>
<dbReference type="InterPro" id="IPR020449">
    <property type="entry name" value="Tscrpt_reg_AraC-type_HTH"/>
</dbReference>
<feature type="domain" description="HTH araC/xylS-type" evidence="5">
    <location>
        <begin position="423"/>
        <end position="521"/>
    </location>
</feature>
<keyword evidence="3" id="KW-0804">Transcription</keyword>
<dbReference type="EMBL" id="BMGR01000019">
    <property type="protein sequence ID" value="GGG22785.1"/>
    <property type="molecule type" value="Genomic_DNA"/>
</dbReference>
<organism evidence="7 8">
    <name type="scientific">Paenibacillus abyssi</name>
    <dbReference type="NCBI Taxonomy" id="1340531"/>
    <lineage>
        <taxon>Bacteria</taxon>
        <taxon>Bacillati</taxon>
        <taxon>Bacillota</taxon>
        <taxon>Bacilli</taxon>
        <taxon>Bacillales</taxon>
        <taxon>Paenibacillaceae</taxon>
        <taxon>Paenibacillus</taxon>
    </lineage>
</organism>
<dbReference type="AlphaFoldDB" id="A0A917G5I1"/>
<keyword evidence="4" id="KW-0597">Phosphoprotein</keyword>
<dbReference type="PROSITE" id="PS00041">
    <property type="entry name" value="HTH_ARAC_FAMILY_1"/>
    <property type="match status" value="1"/>
</dbReference>
<protein>
    <submittedName>
        <fullName evidence="7">DNA-binding response regulator</fullName>
    </submittedName>
</protein>
<dbReference type="InterPro" id="IPR018062">
    <property type="entry name" value="HTH_AraC-typ_CS"/>
</dbReference>
<feature type="domain" description="Response regulatory" evidence="6">
    <location>
        <begin position="5"/>
        <end position="122"/>
    </location>
</feature>
<name>A0A917G5I1_9BACL</name>
<evidence type="ECO:0000259" key="5">
    <source>
        <dbReference type="PROSITE" id="PS01124"/>
    </source>
</evidence>
<dbReference type="Proteomes" id="UP000644756">
    <property type="component" value="Unassembled WGS sequence"/>
</dbReference>
<feature type="modified residue" description="4-aspartylphosphate" evidence="4">
    <location>
        <position position="57"/>
    </location>
</feature>
<keyword evidence="2 7" id="KW-0238">DNA-binding</keyword>
<dbReference type="InterPro" id="IPR011006">
    <property type="entry name" value="CheY-like_superfamily"/>
</dbReference>
<evidence type="ECO:0000313" key="8">
    <source>
        <dbReference type="Proteomes" id="UP000644756"/>
    </source>
</evidence>
<comment type="caution">
    <text evidence="7">The sequence shown here is derived from an EMBL/GenBank/DDBJ whole genome shotgun (WGS) entry which is preliminary data.</text>
</comment>
<dbReference type="InterPro" id="IPR001789">
    <property type="entry name" value="Sig_transdc_resp-reg_receiver"/>
</dbReference>
<evidence type="ECO:0000259" key="6">
    <source>
        <dbReference type="PROSITE" id="PS50110"/>
    </source>
</evidence>
<dbReference type="GO" id="GO:0043565">
    <property type="term" value="F:sequence-specific DNA binding"/>
    <property type="evidence" value="ECO:0007669"/>
    <property type="project" value="InterPro"/>
</dbReference>
<keyword evidence="1" id="KW-0805">Transcription regulation</keyword>
<proteinExistence type="predicted"/>
<dbReference type="SUPFAM" id="SSF46689">
    <property type="entry name" value="Homeodomain-like"/>
    <property type="match status" value="2"/>
</dbReference>
<dbReference type="InterPro" id="IPR041522">
    <property type="entry name" value="CdaR_GGDEF"/>
</dbReference>
<dbReference type="SMART" id="SM00342">
    <property type="entry name" value="HTH_ARAC"/>
    <property type="match status" value="1"/>
</dbReference>
<evidence type="ECO:0000313" key="7">
    <source>
        <dbReference type="EMBL" id="GGG22785.1"/>
    </source>
</evidence>
<dbReference type="InterPro" id="IPR009057">
    <property type="entry name" value="Homeodomain-like_sf"/>
</dbReference>
<dbReference type="PROSITE" id="PS50110">
    <property type="entry name" value="RESPONSE_REGULATORY"/>
    <property type="match status" value="1"/>
</dbReference>
<dbReference type="Pfam" id="PF17853">
    <property type="entry name" value="GGDEF_2"/>
    <property type="match status" value="1"/>
</dbReference>
<evidence type="ECO:0000256" key="3">
    <source>
        <dbReference type="ARBA" id="ARBA00023163"/>
    </source>
</evidence>
<keyword evidence="8" id="KW-1185">Reference proteome</keyword>
<dbReference type="PROSITE" id="PS01124">
    <property type="entry name" value="HTH_ARAC_FAMILY_2"/>
    <property type="match status" value="1"/>
</dbReference>
<dbReference type="InterPro" id="IPR018060">
    <property type="entry name" value="HTH_AraC"/>
</dbReference>
<dbReference type="SMART" id="SM00448">
    <property type="entry name" value="REC"/>
    <property type="match status" value="1"/>
</dbReference>
<dbReference type="Pfam" id="PF00072">
    <property type="entry name" value="Response_reg"/>
    <property type="match status" value="1"/>
</dbReference>
<dbReference type="SUPFAM" id="SSF52172">
    <property type="entry name" value="CheY-like"/>
    <property type="match status" value="1"/>
</dbReference>
<evidence type="ECO:0000256" key="1">
    <source>
        <dbReference type="ARBA" id="ARBA00023015"/>
    </source>
</evidence>
<sequence>MNSINVLLVDDEAIDLEWLRRRVAGFDLPLSLAGTANNGFNALKLMEESQIDIVLSDIRMPIMTGIEFARKAKEINPLVKIVFISGHEDFSYAKEAIKINAYGYLLKPVEDNELFDMLAALCAKVEQEREQDRTVSEALTLVNQELLLRWFNEHAPGPVEQHIRDFLQPLLGRGTAVALIETDDLEWKTRELPEEERRAVISNMEQFTRNYVEERQLGTFIASHHSRYVVLAALQEDRFTAMLEELIQTVRQSCPLTITIGIGRYARGTDQLHESYRQAQAALSVKWLLGKNRLIQEPSKSTSQGTPAANLEPVVDRMLQAILEYDLVAIDDCLLLLFGGEVPLSQKSDVYDLIIRMTSKLHADLQQMNENLYELLKWESHQPVILFQFETVHDILSWLRRRFFELSELLYMKRQKQKRKLIEEIMLYVESNLEHKLTLKEVAAHFDFTPNYLGHLFKEETDMLFSDFLHEKRINHVCRLLKDPTMKIYEIAERCGYKNIIYFNRQFKQSTGMTPGEYRKKHKI</sequence>
<reference evidence="7" key="2">
    <citation type="submission" date="2020-09" db="EMBL/GenBank/DDBJ databases">
        <authorList>
            <person name="Sun Q."/>
            <person name="Zhou Y."/>
        </authorList>
    </citation>
    <scope>NUCLEOTIDE SEQUENCE</scope>
    <source>
        <strain evidence="7">CGMCC 1.12987</strain>
    </source>
</reference>
<dbReference type="PANTHER" id="PTHR43280:SF10">
    <property type="entry name" value="REGULATORY PROTEIN POCR"/>
    <property type="match status" value="1"/>
</dbReference>
<dbReference type="CDD" id="cd17536">
    <property type="entry name" value="REC_YesN-like"/>
    <property type="match status" value="1"/>
</dbReference>